<accession>A0A3S9NXL6</accession>
<protein>
    <submittedName>
        <fullName evidence="3">Efflux transporter outer membrane subunit</fullName>
    </submittedName>
</protein>
<comment type="subcellular location">
    <subcellularLocation>
        <location evidence="2">Cell membrane</location>
        <topology evidence="2">Lipid-anchor</topology>
    </subcellularLocation>
</comment>
<dbReference type="AlphaFoldDB" id="A0A3S9NXL6"/>
<gene>
    <name evidence="3" type="ORF">EI427_00255</name>
</gene>
<evidence type="ECO:0000256" key="1">
    <source>
        <dbReference type="ARBA" id="ARBA00007613"/>
    </source>
</evidence>
<dbReference type="InterPro" id="IPR010131">
    <property type="entry name" value="MdtP/NodT-like"/>
</dbReference>
<keyword evidence="2" id="KW-0564">Palmitate</keyword>
<dbReference type="InterPro" id="IPR003423">
    <property type="entry name" value="OMP_efflux"/>
</dbReference>
<dbReference type="Proteomes" id="UP000267268">
    <property type="component" value="Chromosome 1"/>
</dbReference>
<dbReference type="GO" id="GO:0015562">
    <property type="term" value="F:efflux transmembrane transporter activity"/>
    <property type="evidence" value="ECO:0007669"/>
    <property type="project" value="InterPro"/>
</dbReference>
<sequence>MKKIEKQHLKTMKSSIMEKKLNLNYKNILLVFFASQLIWGCKMGKNYEAPEIDTPLEYRFGSDTTISTNNDTIGWWTLIKDPVLDSLISTALVNNQDVKVAMQRITEAEKLARIQKVSARPMLGYQGNFTYGNYNGFVGPDANSSYFGGATLNWEIDLWGKNRRLTEAAQANYFGSVYGMRALQITLISQVTKAYVQLLENKASLEVSIETLASRDSSMIIMDARYKQGIIPEIDLNQAQIQQAIAESTIPVYKRGVALSENSLSILLGENPRAIITDETLDTQVLPDAIPAGIPSDLLKRRPDLLKAEQEIVAQNAQVGAAIANRFPTISLTGAAGIASDALFSANAATGAWNIGAGIVGPLFQWGKNKRRVEAEKAKLEASILQYEKSTIVAFKEVEDALASIQFYNEELIARQKHTVAALNAERLSKQRYDKGVTSYLEYLEQQRQAFEAELNLVSVRSKILSSYILLYKSLGGGWVSREEQQEAEGNETENQ</sequence>
<keyword evidence="2" id="KW-0449">Lipoprotein</keyword>
<keyword evidence="2" id="KW-0812">Transmembrane</keyword>
<dbReference type="OrthoDB" id="9770517at2"/>
<keyword evidence="2" id="KW-0472">Membrane</keyword>
<dbReference type="Gene3D" id="1.20.1600.10">
    <property type="entry name" value="Outer membrane efflux proteins (OEP)"/>
    <property type="match status" value="1"/>
</dbReference>
<evidence type="ECO:0000313" key="3">
    <source>
        <dbReference type="EMBL" id="AZQ60692.1"/>
    </source>
</evidence>
<organism evidence="3 4">
    <name type="scientific">Flammeovirga pectinis</name>
    <dbReference type="NCBI Taxonomy" id="2494373"/>
    <lineage>
        <taxon>Bacteria</taxon>
        <taxon>Pseudomonadati</taxon>
        <taxon>Bacteroidota</taxon>
        <taxon>Cytophagia</taxon>
        <taxon>Cytophagales</taxon>
        <taxon>Flammeovirgaceae</taxon>
        <taxon>Flammeovirga</taxon>
    </lineage>
</organism>
<dbReference type="Gene3D" id="2.20.200.10">
    <property type="entry name" value="Outer membrane efflux proteins (OEP)"/>
    <property type="match status" value="1"/>
</dbReference>
<dbReference type="NCBIfam" id="TIGR01845">
    <property type="entry name" value="outer_NodT"/>
    <property type="match status" value="1"/>
</dbReference>
<comment type="similarity">
    <text evidence="1 2">Belongs to the outer membrane factor (OMF) (TC 1.B.17) family.</text>
</comment>
<keyword evidence="2" id="KW-1134">Transmembrane beta strand</keyword>
<dbReference type="Pfam" id="PF02321">
    <property type="entry name" value="OEP"/>
    <property type="match status" value="2"/>
</dbReference>
<name>A0A3S9NXL6_9BACT</name>
<dbReference type="SUPFAM" id="SSF56954">
    <property type="entry name" value="Outer membrane efflux proteins (OEP)"/>
    <property type="match status" value="1"/>
</dbReference>
<proteinExistence type="inferred from homology"/>
<keyword evidence="4" id="KW-1185">Reference proteome</keyword>
<dbReference type="PANTHER" id="PTHR30203">
    <property type="entry name" value="OUTER MEMBRANE CATION EFFLUX PROTEIN"/>
    <property type="match status" value="1"/>
</dbReference>
<dbReference type="EMBL" id="CP034562">
    <property type="protein sequence ID" value="AZQ60692.1"/>
    <property type="molecule type" value="Genomic_DNA"/>
</dbReference>
<dbReference type="KEGG" id="fll:EI427_00255"/>
<evidence type="ECO:0000313" key="4">
    <source>
        <dbReference type="Proteomes" id="UP000267268"/>
    </source>
</evidence>
<reference evidence="3 4" key="1">
    <citation type="submission" date="2018-12" db="EMBL/GenBank/DDBJ databases">
        <title>Flammeovirga pectinis sp. nov., isolated from the gut of the Korean scallop, Patinopecten yessoensis.</title>
        <authorList>
            <person name="Bae J.-W."/>
            <person name="Jeong Y.-S."/>
            <person name="Kang W."/>
        </authorList>
    </citation>
    <scope>NUCLEOTIDE SEQUENCE [LARGE SCALE GENOMIC DNA]</scope>
    <source>
        <strain evidence="3 4">L12M1</strain>
    </source>
</reference>
<dbReference type="GO" id="GO:0005886">
    <property type="term" value="C:plasma membrane"/>
    <property type="evidence" value="ECO:0007669"/>
    <property type="project" value="UniProtKB-SubCell"/>
</dbReference>
<evidence type="ECO:0000256" key="2">
    <source>
        <dbReference type="RuleBase" id="RU362097"/>
    </source>
</evidence>